<keyword evidence="3" id="KW-0539">Nucleus</keyword>
<dbReference type="SMART" id="SM00413">
    <property type="entry name" value="ETS"/>
    <property type="match status" value="1"/>
</dbReference>
<dbReference type="PRINTS" id="PR00454">
    <property type="entry name" value="ETSDOMAIN"/>
</dbReference>
<dbReference type="SUPFAM" id="SSF46785">
    <property type="entry name" value="Winged helix' DNA-binding domain"/>
    <property type="match status" value="1"/>
</dbReference>
<proteinExistence type="inferred from homology"/>
<evidence type="ECO:0000313" key="11">
    <source>
        <dbReference type="Proteomes" id="UP000663829"/>
    </source>
</evidence>
<accession>A0A814CTB5</accession>
<dbReference type="EMBL" id="CAJOBC010002199">
    <property type="protein sequence ID" value="CAF3720935.1"/>
    <property type="molecule type" value="Genomic_DNA"/>
</dbReference>
<dbReference type="PROSITE" id="PS50061">
    <property type="entry name" value="ETS_DOMAIN_3"/>
    <property type="match status" value="1"/>
</dbReference>
<dbReference type="PANTHER" id="PTHR11849">
    <property type="entry name" value="ETS"/>
    <property type="match status" value="1"/>
</dbReference>
<sequence>MVANGPFPNLGTNYLANNNRSSDEKALKNIIMSLPTDLLHPIESWSKQDVLKWIQWCVEEYALGDINVNDYEMNGKALLLLNEESFKQRSPRCGDVLHKALQQHISIIKSFSCQAFQYQLWNSYHPLHPTRRLGVNIPSATPTTTTFPPTNQPLTHGHLNTHPAFNFLIPRSSASPISTNSSESLHHNSLFRPGSTSSIYSSHPSPTLHQSSLTPVQLTLLNCTASRSRAPSSSHNVTTLTSPSINETQLLQKTLSLDSLNQDQNQDASLRYKDFVNQKHSSGKLQRCTEINTVNSCVLGNNDLQKTIEKNGNSPTRTTIRHDSKTIPPIDITTCFVKTEQTDDISDQLENNNNHIKSEDEEELDVEKSPLDCSLDTSLKNLLSSPSLSPSPSTTTTSVLNQIKYNCALPESHNGADTIELMGDNMIDTTKIYSDKTRHIRYYHDKIDFRGDILHKPLAAKNCRILWEFLYILLEDPLYESIIRWENREKMIFRIIQADKLAALWGLQKNRLSMTYEKLSRGMRYYYSNNIIQKEQSKRLLYRFMRSPDEIRKSMKRNGNSNPSWNIAKKAKNDIEQETKCGSESDDVPSPNRPKSEECVQDSILHNGNSRVLPTTPTSLLPPSSSSSSSCSPPNVLQMFYPQLYALNPLLFARYYPRNNLPQFSSHVNNVISSSSTTANGHHGHIEKHNTISSIISSSKHELVSQTCDDNDNTTTTKMILNQDLSLEDGLLTTLKRKQSLSTENKHVVVDQQSYINDSNNHDSSEPLDLAVKDKDRKKQKHASHIVNGTHEMNSLENM</sequence>
<evidence type="ECO:0000313" key="9">
    <source>
        <dbReference type="EMBL" id="CAF3614109.1"/>
    </source>
</evidence>
<evidence type="ECO:0000256" key="1">
    <source>
        <dbReference type="ARBA" id="ARBA00005562"/>
    </source>
</evidence>
<dbReference type="PANTHER" id="PTHR11849:SF201">
    <property type="entry name" value="ETS DNA-BINDING PROTEIN POKKURI"/>
    <property type="match status" value="1"/>
</dbReference>
<evidence type="ECO:0000259" key="6">
    <source>
        <dbReference type="PROSITE" id="PS51433"/>
    </source>
</evidence>
<dbReference type="InterPro" id="IPR003118">
    <property type="entry name" value="Pointed_dom"/>
</dbReference>
<dbReference type="EMBL" id="CAJOBA010001779">
    <property type="protein sequence ID" value="CAF3614109.1"/>
    <property type="molecule type" value="Genomic_DNA"/>
</dbReference>
<dbReference type="Proteomes" id="UP000663829">
    <property type="component" value="Unassembled WGS sequence"/>
</dbReference>
<protein>
    <recommendedName>
        <fullName evidence="12">ETS domain-containing protein</fullName>
    </recommendedName>
</protein>
<evidence type="ECO:0008006" key="12">
    <source>
        <dbReference type="Google" id="ProtNLM"/>
    </source>
</evidence>
<evidence type="ECO:0000259" key="5">
    <source>
        <dbReference type="PROSITE" id="PS50061"/>
    </source>
</evidence>
<dbReference type="OrthoDB" id="5961210at2759"/>
<feature type="domain" description="ETS" evidence="5">
    <location>
        <begin position="464"/>
        <end position="545"/>
    </location>
</feature>
<evidence type="ECO:0000256" key="4">
    <source>
        <dbReference type="SAM" id="MobiDB-lite"/>
    </source>
</evidence>
<dbReference type="AlphaFoldDB" id="A0A814CTB5"/>
<dbReference type="InterPro" id="IPR036388">
    <property type="entry name" value="WH-like_DNA-bd_sf"/>
</dbReference>
<feature type="compositionally biased region" description="Low complexity" evidence="4">
    <location>
        <begin position="613"/>
        <end position="633"/>
    </location>
</feature>
<gene>
    <name evidence="8" type="ORF">GPM918_LOCUS10906</name>
    <name evidence="7" type="ORF">OVA965_LOCUS6074</name>
    <name evidence="10" type="ORF">SRO942_LOCUS10907</name>
    <name evidence="9" type="ORF">TMI583_LOCUS6070</name>
</gene>
<evidence type="ECO:0000256" key="2">
    <source>
        <dbReference type="ARBA" id="ARBA00023125"/>
    </source>
</evidence>
<comment type="caution">
    <text evidence="8">The sequence shown here is derived from an EMBL/GenBank/DDBJ whole genome shotgun (WGS) entry which is preliminary data.</text>
</comment>
<feature type="region of interest" description="Disordered" evidence="4">
    <location>
        <begin position="573"/>
        <end position="633"/>
    </location>
</feature>
<feature type="compositionally biased region" description="Basic and acidic residues" evidence="4">
    <location>
        <begin position="573"/>
        <end position="583"/>
    </location>
</feature>
<name>A0A814CTB5_9BILA</name>
<reference evidence="8" key="1">
    <citation type="submission" date="2021-02" db="EMBL/GenBank/DDBJ databases">
        <authorList>
            <person name="Nowell W R."/>
        </authorList>
    </citation>
    <scope>NUCLEOTIDE SEQUENCE</scope>
</reference>
<dbReference type="Pfam" id="PF02198">
    <property type="entry name" value="SAM_PNT"/>
    <property type="match status" value="1"/>
</dbReference>
<dbReference type="Gene3D" id="1.10.10.10">
    <property type="entry name" value="Winged helix-like DNA-binding domain superfamily/Winged helix DNA-binding domain"/>
    <property type="match status" value="1"/>
</dbReference>
<evidence type="ECO:0000313" key="10">
    <source>
        <dbReference type="EMBL" id="CAF3720935.1"/>
    </source>
</evidence>
<dbReference type="GO" id="GO:0000981">
    <property type="term" value="F:DNA-binding transcription factor activity, RNA polymerase II-specific"/>
    <property type="evidence" value="ECO:0007669"/>
    <property type="project" value="TreeGrafter"/>
</dbReference>
<feature type="region of interest" description="Disordered" evidence="4">
    <location>
        <begin position="344"/>
        <end position="368"/>
    </location>
</feature>
<dbReference type="Proteomes" id="UP000682733">
    <property type="component" value="Unassembled WGS sequence"/>
</dbReference>
<dbReference type="Proteomes" id="UP000677228">
    <property type="component" value="Unassembled WGS sequence"/>
</dbReference>
<keyword evidence="11" id="KW-1185">Reference proteome</keyword>
<dbReference type="PROSITE" id="PS51433">
    <property type="entry name" value="PNT"/>
    <property type="match status" value="1"/>
</dbReference>
<evidence type="ECO:0000313" key="7">
    <source>
        <dbReference type="EMBL" id="CAF0829566.1"/>
    </source>
</evidence>
<dbReference type="InterPro" id="IPR000418">
    <property type="entry name" value="Ets_dom"/>
</dbReference>
<dbReference type="GO" id="GO:0005634">
    <property type="term" value="C:nucleus"/>
    <property type="evidence" value="ECO:0007669"/>
    <property type="project" value="UniProtKB-SubCell"/>
</dbReference>
<dbReference type="GO" id="GO:0043565">
    <property type="term" value="F:sequence-specific DNA binding"/>
    <property type="evidence" value="ECO:0007669"/>
    <property type="project" value="InterPro"/>
</dbReference>
<dbReference type="InterPro" id="IPR013761">
    <property type="entry name" value="SAM/pointed_sf"/>
</dbReference>
<dbReference type="InterPro" id="IPR046328">
    <property type="entry name" value="ETS_fam"/>
</dbReference>
<dbReference type="EMBL" id="CAJNOQ010002199">
    <property type="protein sequence ID" value="CAF0944685.1"/>
    <property type="molecule type" value="Genomic_DNA"/>
</dbReference>
<dbReference type="GO" id="GO:0030154">
    <property type="term" value="P:cell differentiation"/>
    <property type="evidence" value="ECO:0007669"/>
    <property type="project" value="TreeGrafter"/>
</dbReference>
<dbReference type="Gene3D" id="1.10.150.50">
    <property type="entry name" value="Transcription Factor, Ets-1"/>
    <property type="match status" value="1"/>
</dbReference>
<dbReference type="SMART" id="SM00251">
    <property type="entry name" value="SAM_PNT"/>
    <property type="match status" value="1"/>
</dbReference>
<dbReference type="EMBL" id="CAJNOK010001779">
    <property type="protein sequence ID" value="CAF0829566.1"/>
    <property type="molecule type" value="Genomic_DNA"/>
</dbReference>
<dbReference type="Pfam" id="PF00178">
    <property type="entry name" value="Ets"/>
    <property type="match status" value="1"/>
</dbReference>
<keyword evidence="2 3" id="KW-0238">DNA-binding</keyword>
<organism evidence="8 11">
    <name type="scientific">Didymodactylos carnosus</name>
    <dbReference type="NCBI Taxonomy" id="1234261"/>
    <lineage>
        <taxon>Eukaryota</taxon>
        <taxon>Metazoa</taxon>
        <taxon>Spiralia</taxon>
        <taxon>Gnathifera</taxon>
        <taxon>Rotifera</taxon>
        <taxon>Eurotatoria</taxon>
        <taxon>Bdelloidea</taxon>
        <taxon>Philodinida</taxon>
        <taxon>Philodinidae</taxon>
        <taxon>Didymodactylos</taxon>
    </lineage>
</organism>
<feature type="domain" description="PNT" evidence="6">
    <location>
        <begin position="26"/>
        <end position="108"/>
    </location>
</feature>
<dbReference type="InterPro" id="IPR036390">
    <property type="entry name" value="WH_DNA-bd_sf"/>
</dbReference>
<dbReference type="SUPFAM" id="SSF47769">
    <property type="entry name" value="SAM/Pointed domain"/>
    <property type="match status" value="1"/>
</dbReference>
<evidence type="ECO:0000256" key="3">
    <source>
        <dbReference type="RuleBase" id="RU004019"/>
    </source>
</evidence>
<evidence type="ECO:0000313" key="8">
    <source>
        <dbReference type="EMBL" id="CAF0944685.1"/>
    </source>
</evidence>
<comment type="subcellular location">
    <subcellularLocation>
        <location evidence="3">Nucleus</location>
    </subcellularLocation>
</comment>
<comment type="similarity">
    <text evidence="1 3">Belongs to the ETS family.</text>
</comment>
<dbReference type="Proteomes" id="UP000681722">
    <property type="component" value="Unassembled WGS sequence"/>
</dbReference>